<evidence type="ECO:0000259" key="3">
    <source>
        <dbReference type="Pfam" id="PF07687"/>
    </source>
</evidence>
<sequence>ELVDWEHKSVDVGTMHACGHDAHVTMLLGAAKLLHQRKDKLKGTVRLIFQPAEEGGAGAAHMIHEGALGDAEAIFGMHVTPDIPTGTIGSSPGPILAGSSTFEAVVTGRGGHAAMPHMTADPIVAASFAILSIQQVISRETDPLDSQVLSVTFIDGGKGYNVIPNKVRFGGTLRSLTPQGLAQLKKRMKEIIEMQAGVNGCTASIDFDKEHPEYPPTVNDEKMHYHIQKIGETLVGEHNVKLGGKAMGAEDFSFYAQKIPGAIFGIGAKNASIGAVHSLHSPYFFLDEEVLPLGAAFHATIALKYLDHGGPLSD</sequence>
<dbReference type="EMBL" id="JAHRHJ020000004">
    <property type="protein sequence ID" value="KAH9317632.1"/>
    <property type="molecule type" value="Genomic_DNA"/>
</dbReference>
<dbReference type="GO" id="GO:0009850">
    <property type="term" value="P:auxin metabolic process"/>
    <property type="evidence" value="ECO:0007669"/>
    <property type="project" value="TreeGrafter"/>
</dbReference>
<reference evidence="4 5" key="1">
    <citation type="journal article" date="2021" name="Nat. Plants">
        <title>The Taxus genome provides insights into paclitaxel biosynthesis.</title>
        <authorList>
            <person name="Xiong X."/>
            <person name="Gou J."/>
            <person name="Liao Q."/>
            <person name="Li Y."/>
            <person name="Zhou Q."/>
            <person name="Bi G."/>
            <person name="Li C."/>
            <person name="Du R."/>
            <person name="Wang X."/>
            <person name="Sun T."/>
            <person name="Guo L."/>
            <person name="Liang H."/>
            <person name="Lu P."/>
            <person name="Wu Y."/>
            <person name="Zhang Z."/>
            <person name="Ro D.K."/>
            <person name="Shang Y."/>
            <person name="Huang S."/>
            <person name="Yan J."/>
        </authorList>
    </citation>
    <scope>NUCLEOTIDE SEQUENCE [LARGE SCALE GENOMIC DNA]</scope>
    <source>
        <strain evidence="4">Ta-2019</strain>
    </source>
</reference>
<dbReference type="AlphaFoldDB" id="A0AA38LE55"/>
<evidence type="ECO:0000313" key="4">
    <source>
        <dbReference type="EMBL" id="KAH9317632.1"/>
    </source>
</evidence>
<dbReference type="SUPFAM" id="SSF53187">
    <property type="entry name" value="Zn-dependent exopeptidases"/>
    <property type="match status" value="1"/>
</dbReference>
<feature type="non-terminal residue" evidence="4">
    <location>
        <position position="314"/>
    </location>
</feature>
<feature type="domain" description="Peptidase M20 dimerisation" evidence="3">
    <location>
        <begin position="98"/>
        <end position="194"/>
    </location>
</feature>
<comment type="caution">
    <text evidence="4">The sequence shown here is derived from an EMBL/GenBank/DDBJ whole genome shotgun (WGS) entry which is preliminary data.</text>
</comment>
<organism evidence="4 5">
    <name type="scientific">Taxus chinensis</name>
    <name type="common">Chinese yew</name>
    <name type="synonym">Taxus wallichiana var. chinensis</name>
    <dbReference type="NCBI Taxonomy" id="29808"/>
    <lineage>
        <taxon>Eukaryota</taxon>
        <taxon>Viridiplantae</taxon>
        <taxon>Streptophyta</taxon>
        <taxon>Embryophyta</taxon>
        <taxon>Tracheophyta</taxon>
        <taxon>Spermatophyta</taxon>
        <taxon>Pinopsida</taxon>
        <taxon>Pinidae</taxon>
        <taxon>Conifers II</taxon>
        <taxon>Cupressales</taxon>
        <taxon>Taxaceae</taxon>
        <taxon>Taxus</taxon>
    </lineage>
</organism>
<dbReference type="PANTHER" id="PTHR11014">
    <property type="entry name" value="PEPTIDASE M20 FAMILY MEMBER"/>
    <property type="match status" value="1"/>
</dbReference>
<keyword evidence="5" id="KW-1185">Reference proteome</keyword>
<name>A0AA38LE55_TAXCH</name>
<keyword evidence="2" id="KW-0378">Hydrolase</keyword>
<evidence type="ECO:0000256" key="1">
    <source>
        <dbReference type="ARBA" id="ARBA00006153"/>
    </source>
</evidence>
<dbReference type="InterPro" id="IPR017439">
    <property type="entry name" value="Amidohydrolase"/>
</dbReference>
<dbReference type="NCBIfam" id="TIGR01891">
    <property type="entry name" value="amidohydrolases"/>
    <property type="match status" value="1"/>
</dbReference>
<dbReference type="GO" id="GO:0005783">
    <property type="term" value="C:endoplasmic reticulum"/>
    <property type="evidence" value="ECO:0007669"/>
    <property type="project" value="TreeGrafter"/>
</dbReference>
<dbReference type="InterPro" id="IPR011650">
    <property type="entry name" value="Peptidase_M20_dimer"/>
</dbReference>
<dbReference type="SUPFAM" id="SSF55031">
    <property type="entry name" value="Bacterial exopeptidase dimerisation domain"/>
    <property type="match status" value="1"/>
</dbReference>
<dbReference type="GO" id="GO:0010179">
    <property type="term" value="F:IAA-Ala conjugate hydrolase activity"/>
    <property type="evidence" value="ECO:0007669"/>
    <property type="project" value="TreeGrafter"/>
</dbReference>
<evidence type="ECO:0000313" key="5">
    <source>
        <dbReference type="Proteomes" id="UP000824469"/>
    </source>
</evidence>
<dbReference type="Proteomes" id="UP000824469">
    <property type="component" value="Unassembled WGS sequence"/>
</dbReference>
<dbReference type="Pfam" id="PF01546">
    <property type="entry name" value="Peptidase_M20"/>
    <property type="match status" value="1"/>
</dbReference>
<dbReference type="Gene3D" id="3.30.70.360">
    <property type="match status" value="1"/>
</dbReference>
<dbReference type="OMA" id="VCAQIVI"/>
<accession>A0AA38LE55</accession>
<evidence type="ECO:0000256" key="2">
    <source>
        <dbReference type="ARBA" id="ARBA00022801"/>
    </source>
</evidence>
<protein>
    <recommendedName>
        <fullName evidence="3">Peptidase M20 dimerisation domain-containing protein</fullName>
    </recommendedName>
</protein>
<dbReference type="InterPro" id="IPR036264">
    <property type="entry name" value="Bact_exopeptidase_dim_dom"/>
</dbReference>
<gene>
    <name evidence="4" type="ORF">KI387_019401</name>
</gene>
<comment type="similarity">
    <text evidence="1">Belongs to the peptidase M20 family.</text>
</comment>
<dbReference type="Gene3D" id="3.40.630.10">
    <property type="entry name" value="Zn peptidases"/>
    <property type="match status" value="1"/>
</dbReference>
<dbReference type="Pfam" id="PF07687">
    <property type="entry name" value="M20_dimer"/>
    <property type="match status" value="1"/>
</dbReference>
<dbReference type="InterPro" id="IPR002933">
    <property type="entry name" value="Peptidase_M20"/>
</dbReference>
<proteinExistence type="inferred from homology"/>
<dbReference type="PANTHER" id="PTHR11014:SF63">
    <property type="entry name" value="METALLOPEPTIDASE, PUTATIVE (AFU_ORTHOLOGUE AFUA_6G09600)-RELATED"/>
    <property type="match status" value="1"/>
</dbReference>
<dbReference type="FunFam" id="3.30.70.360:FF:000001">
    <property type="entry name" value="N-acetyldiaminopimelate deacetylase"/>
    <property type="match status" value="1"/>
</dbReference>